<dbReference type="PANTHER" id="PTHR24305">
    <property type="entry name" value="CYTOCHROME P450"/>
    <property type="match status" value="1"/>
</dbReference>
<keyword evidence="4" id="KW-0408">Iron</keyword>
<dbReference type="VEuPathDB" id="FungiDB:EYZ11_002543"/>
<sequence>MAPKDFPAMIQMDIPSIYFPLLAVVLIPCVAIILIQLQRKSPTIPGVPGSSLDLLFYGIGTKWAFLTGRSAYKFQSLHESYGKTVRFAPGQATTNTIKALRNIYGSGSSKGPSFLKTGFYRSISRRNLFTATDPHYHARVRKLFGPSLSPGCMSAHAGVVRDCVLRLHGVIVEKLQSETETGTLTLNRLLYCHSVDTVSEVLLGKPLGCLQRGKPYFWTEQLPRIFFWAMVRDQFQGSGVPTVMKWLLRRILRKGIRLRSEEARMRQLRASHSRRDVMVEVMERAGDSDLPEEEIAENFSAIMLAGFHTTQNALCAAIYFVLTHEEAHVKLVQELRSQFTSAEDLSGERVQQLPYLNAVIVEALRLYPPVPLGGPRVSQGGYVEGTYIPEGTEICTSLFALHRNPEYFQCPDEFIPERWTEDNGRDRKEAVQPFLVGSRSCIAKYFAKQMMQMTLAGFFLDFDAQYVGGVKDWQRQSRCYAFWEVPDLTVKLQRVPSS</sequence>
<name>A0A5M9M9I2_9EURO</name>
<dbReference type="InterPro" id="IPR036396">
    <property type="entry name" value="Cyt_P450_sf"/>
</dbReference>
<dbReference type="OrthoDB" id="1470350at2759"/>
<dbReference type="GO" id="GO:0004497">
    <property type="term" value="F:monooxygenase activity"/>
    <property type="evidence" value="ECO:0007669"/>
    <property type="project" value="UniProtKB-KW"/>
</dbReference>
<dbReference type="CDD" id="cd11058">
    <property type="entry name" value="CYP60B-like"/>
    <property type="match status" value="1"/>
</dbReference>
<evidence type="ECO:0000256" key="3">
    <source>
        <dbReference type="ARBA" id="ARBA00023033"/>
    </source>
</evidence>
<keyword evidence="5" id="KW-0812">Transmembrane</keyword>
<dbReference type="PANTHER" id="PTHR24305:SF160">
    <property type="entry name" value="P450, PUTATIVE (EUROFUNG)-RELATED"/>
    <property type="match status" value="1"/>
</dbReference>
<reference evidence="6 7" key="1">
    <citation type="submission" date="2019-08" db="EMBL/GenBank/DDBJ databases">
        <title>The genome sequence of a newly discovered highly antifungal drug resistant Aspergillus species, Aspergillus tanneri NIH 1004.</title>
        <authorList>
            <person name="Mounaud S."/>
            <person name="Singh I."/>
            <person name="Joardar V."/>
            <person name="Pakala S."/>
            <person name="Pakala S."/>
            <person name="Venepally P."/>
            <person name="Chung J.K."/>
            <person name="Losada L."/>
            <person name="Nierman W.C."/>
        </authorList>
    </citation>
    <scope>NUCLEOTIDE SEQUENCE [LARGE SCALE GENOMIC DNA]</scope>
    <source>
        <strain evidence="6 7">NIH1004</strain>
    </source>
</reference>
<evidence type="ECO:0000313" key="7">
    <source>
        <dbReference type="Proteomes" id="UP000324241"/>
    </source>
</evidence>
<dbReference type="Gene3D" id="1.10.630.10">
    <property type="entry name" value="Cytochrome P450"/>
    <property type="match status" value="1"/>
</dbReference>
<evidence type="ECO:0000256" key="4">
    <source>
        <dbReference type="PIRSR" id="PIRSR602401-1"/>
    </source>
</evidence>
<evidence type="ECO:0000256" key="1">
    <source>
        <dbReference type="ARBA" id="ARBA00010617"/>
    </source>
</evidence>
<dbReference type="SUPFAM" id="SSF48264">
    <property type="entry name" value="Cytochrome P450"/>
    <property type="match status" value="1"/>
</dbReference>
<dbReference type="GeneID" id="54333584"/>
<dbReference type="PRINTS" id="PR00463">
    <property type="entry name" value="EP450I"/>
</dbReference>
<gene>
    <name evidence="6" type="ORF">ATNIH1004_010883</name>
</gene>
<evidence type="ECO:0000313" key="6">
    <source>
        <dbReference type="EMBL" id="KAA8641944.1"/>
    </source>
</evidence>
<evidence type="ECO:0000256" key="2">
    <source>
        <dbReference type="ARBA" id="ARBA00023002"/>
    </source>
</evidence>
<keyword evidence="4" id="KW-0349">Heme</keyword>
<comment type="caution">
    <text evidence="6">The sequence shown here is derived from an EMBL/GenBank/DDBJ whole genome shotgun (WGS) entry which is preliminary data.</text>
</comment>
<comment type="similarity">
    <text evidence="1">Belongs to the cytochrome P450 family.</text>
</comment>
<comment type="cofactor">
    <cofactor evidence="4">
        <name>heme</name>
        <dbReference type="ChEBI" id="CHEBI:30413"/>
    </cofactor>
</comment>
<keyword evidence="2" id="KW-0560">Oxidoreductase</keyword>
<keyword evidence="3" id="KW-0503">Monooxygenase</keyword>
<dbReference type="EMBL" id="QUQM01000008">
    <property type="protein sequence ID" value="KAA8641944.1"/>
    <property type="molecule type" value="Genomic_DNA"/>
</dbReference>
<feature type="transmembrane region" description="Helical" evidence="5">
    <location>
        <begin position="17"/>
        <end position="35"/>
    </location>
</feature>
<organism evidence="6 7">
    <name type="scientific">Aspergillus tanneri</name>
    <dbReference type="NCBI Taxonomy" id="1220188"/>
    <lineage>
        <taxon>Eukaryota</taxon>
        <taxon>Fungi</taxon>
        <taxon>Dikarya</taxon>
        <taxon>Ascomycota</taxon>
        <taxon>Pezizomycotina</taxon>
        <taxon>Eurotiomycetes</taxon>
        <taxon>Eurotiomycetidae</taxon>
        <taxon>Eurotiales</taxon>
        <taxon>Aspergillaceae</taxon>
        <taxon>Aspergillus</taxon>
        <taxon>Aspergillus subgen. Circumdati</taxon>
    </lineage>
</organism>
<dbReference type="RefSeq" id="XP_033421306.1">
    <property type="nucleotide sequence ID" value="XM_033575451.1"/>
</dbReference>
<protein>
    <recommendedName>
        <fullName evidence="8">Benzoate 4-monooxygenase cytochrome P450</fullName>
    </recommendedName>
</protein>
<evidence type="ECO:0000256" key="5">
    <source>
        <dbReference type="SAM" id="Phobius"/>
    </source>
</evidence>
<keyword evidence="4" id="KW-0479">Metal-binding</keyword>
<dbReference type="GO" id="GO:0005506">
    <property type="term" value="F:iron ion binding"/>
    <property type="evidence" value="ECO:0007669"/>
    <property type="project" value="InterPro"/>
</dbReference>
<dbReference type="InterPro" id="IPR002401">
    <property type="entry name" value="Cyt_P450_E_grp-I"/>
</dbReference>
<dbReference type="GO" id="GO:0020037">
    <property type="term" value="F:heme binding"/>
    <property type="evidence" value="ECO:0007669"/>
    <property type="project" value="InterPro"/>
</dbReference>
<dbReference type="InterPro" id="IPR001128">
    <property type="entry name" value="Cyt_P450"/>
</dbReference>
<dbReference type="Proteomes" id="UP000324241">
    <property type="component" value="Unassembled WGS sequence"/>
</dbReference>
<keyword evidence="5" id="KW-0472">Membrane</keyword>
<evidence type="ECO:0008006" key="8">
    <source>
        <dbReference type="Google" id="ProtNLM"/>
    </source>
</evidence>
<dbReference type="InterPro" id="IPR050121">
    <property type="entry name" value="Cytochrome_P450_monoxygenase"/>
</dbReference>
<accession>A0A5M9M9I2</accession>
<dbReference type="GO" id="GO:0016705">
    <property type="term" value="F:oxidoreductase activity, acting on paired donors, with incorporation or reduction of molecular oxygen"/>
    <property type="evidence" value="ECO:0007669"/>
    <property type="project" value="InterPro"/>
</dbReference>
<feature type="binding site" description="axial binding residue" evidence="4">
    <location>
        <position position="441"/>
    </location>
    <ligand>
        <name>heme</name>
        <dbReference type="ChEBI" id="CHEBI:30413"/>
    </ligand>
    <ligandPart>
        <name>Fe</name>
        <dbReference type="ChEBI" id="CHEBI:18248"/>
    </ligandPart>
</feature>
<keyword evidence="5" id="KW-1133">Transmembrane helix</keyword>
<proteinExistence type="inferred from homology"/>
<dbReference type="AlphaFoldDB" id="A0A5M9M9I2"/>
<dbReference type="Pfam" id="PF00067">
    <property type="entry name" value="p450"/>
    <property type="match status" value="1"/>
</dbReference>
<dbReference type="PRINTS" id="PR00385">
    <property type="entry name" value="P450"/>
</dbReference>